<gene>
    <name evidence="2" type="primary">LOC142181723</name>
</gene>
<reference evidence="2" key="2">
    <citation type="submission" date="2025-08" db="UniProtKB">
        <authorList>
            <consortium name="RefSeq"/>
        </authorList>
    </citation>
    <scope>IDENTIFICATION</scope>
    <source>
        <tissue evidence="2">Leaf</tissue>
    </source>
</reference>
<dbReference type="RefSeq" id="XP_075111288.1">
    <property type="nucleotide sequence ID" value="XM_075255187.1"/>
</dbReference>
<keyword evidence="1" id="KW-1185">Reference proteome</keyword>
<organism evidence="1 2">
    <name type="scientific">Nicotiana tabacum</name>
    <name type="common">Common tobacco</name>
    <dbReference type="NCBI Taxonomy" id="4097"/>
    <lineage>
        <taxon>Eukaryota</taxon>
        <taxon>Viridiplantae</taxon>
        <taxon>Streptophyta</taxon>
        <taxon>Embryophyta</taxon>
        <taxon>Tracheophyta</taxon>
        <taxon>Spermatophyta</taxon>
        <taxon>Magnoliopsida</taxon>
        <taxon>eudicotyledons</taxon>
        <taxon>Gunneridae</taxon>
        <taxon>Pentapetalae</taxon>
        <taxon>asterids</taxon>
        <taxon>lamiids</taxon>
        <taxon>Solanales</taxon>
        <taxon>Solanaceae</taxon>
        <taxon>Nicotianoideae</taxon>
        <taxon>Nicotianeae</taxon>
        <taxon>Nicotiana</taxon>
    </lineage>
</organism>
<protein>
    <submittedName>
        <fullName evidence="2">Secreted RxLR effector protein 161-like</fullName>
    </submittedName>
</protein>
<reference evidence="1" key="1">
    <citation type="journal article" date="2014" name="Nat. Commun.">
        <title>The tobacco genome sequence and its comparison with those of tomato and potato.</title>
        <authorList>
            <person name="Sierro N."/>
            <person name="Battey J.N."/>
            <person name="Ouadi S."/>
            <person name="Bakaher N."/>
            <person name="Bovet L."/>
            <person name="Willig A."/>
            <person name="Goepfert S."/>
            <person name="Peitsch M.C."/>
            <person name="Ivanov N.V."/>
        </authorList>
    </citation>
    <scope>NUCLEOTIDE SEQUENCE [LARGE SCALE GENOMIC DNA]</scope>
</reference>
<name>A0AC58UP69_TOBAC</name>
<sequence length="238" mass="27188">MNKTDDEELKDINGYKRLIGKLIYLIITRPDIYFAVQLLNQFMQHPKQSHLEEAMRVIKYIKKSPGMGIFLNKGALTCVITYCDSDWAACPNTRRLVTGYVIKLGDSLISWKSKKQQTVRRSYAKAEYKSMAAVTAEIIWLVGLLKDLNVRIQEPVAVYTDSKEAMQIAANLVYHERTKHIEINCHFVREKIKEGLIAPDYMPTKEQIADIMTKGLGVSQHHLLLSKLGVLDVFHPPV</sequence>
<evidence type="ECO:0000313" key="1">
    <source>
        <dbReference type="Proteomes" id="UP000790787"/>
    </source>
</evidence>
<dbReference type="Proteomes" id="UP000790787">
    <property type="component" value="Chromosome 6"/>
</dbReference>
<accession>A0AC58UP69</accession>
<proteinExistence type="predicted"/>
<evidence type="ECO:0000313" key="2">
    <source>
        <dbReference type="RefSeq" id="XP_075111288.1"/>
    </source>
</evidence>